<evidence type="ECO:0000313" key="1">
    <source>
        <dbReference type="EMBL" id="GFN86670.1"/>
    </source>
</evidence>
<comment type="caution">
    <text evidence="1">The sequence shown here is derived from an EMBL/GenBank/DDBJ whole genome shotgun (WGS) entry which is preliminary data.</text>
</comment>
<protein>
    <submittedName>
        <fullName evidence="1">Uncharacterized protein</fullName>
    </submittedName>
</protein>
<name>A0AAV3YTD6_9GAST</name>
<evidence type="ECO:0000313" key="2">
    <source>
        <dbReference type="Proteomes" id="UP000735302"/>
    </source>
</evidence>
<dbReference type="AlphaFoldDB" id="A0AAV3YTD6"/>
<dbReference type="EMBL" id="BLXT01001565">
    <property type="protein sequence ID" value="GFN86670.1"/>
    <property type="molecule type" value="Genomic_DNA"/>
</dbReference>
<dbReference type="Proteomes" id="UP000735302">
    <property type="component" value="Unassembled WGS sequence"/>
</dbReference>
<sequence length="51" mass="5799">HSRFAMKKMKGVGRAALVKRVDCSVTAENRPSFRHSRFAKADFPSWLFSAD</sequence>
<gene>
    <name evidence="1" type="ORF">PoB_001317600</name>
</gene>
<accession>A0AAV3YTD6</accession>
<keyword evidence="2" id="KW-1185">Reference proteome</keyword>
<reference evidence="1 2" key="1">
    <citation type="journal article" date="2021" name="Elife">
        <title>Chloroplast acquisition without the gene transfer in kleptoplastic sea slugs, Plakobranchus ocellatus.</title>
        <authorList>
            <person name="Maeda T."/>
            <person name="Takahashi S."/>
            <person name="Yoshida T."/>
            <person name="Shimamura S."/>
            <person name="Takaki Y."/>
            <person name="Nagai Y."/>
            <person name="Toyoda A."/>
            <person name="Suzuki Y."/>
            <person name="Arimoto A."/>
            <person name="Ishii H."/>
            <person name="Satoh N."/>
            <person name="Nishiyama T."/>
            <person name="Hasebe M."/>
            <person name="Maruyama T."/>
            <person name="Minagawa J."/>
            <person name="Obokata J."/>
            <person name="Shigenobu S."/>
        </authorList>
    </citation>
    <scope>NUCLEOTIDE SEQUENCE [LARGE SCALE GENOMIC DNA]</scope>
</reference>
<organism evidence="1 2">
    <name type="scientific">Plakobranchus ocellatus</name>
    <dbReference type="NCBI Taxonomy" id="259542"/>
    <lineage>
        <taxon>Eukaryota</taxon>
        <taxon>Metazoa</taxon>
        <taxon>Spiralia</taxon>
        <taxon>Lophotrochozoa</taxon>
        <taxon>Mollusca</taxon>
        <taxon>Gastropoda</taxon>
        <taxon>Heterobranchia</taxon>
        <taxon>Euthyneura</taxon>
        <taxon>Panpulmonata</taxon>
        <taxon>Sacoglossa</taxon>
        <taxon>Placobranchoidea</taxon>
        <taxon>Plakobranchidae</taxon>
        <taxon>Plakobranchus</taxon>
    </lineage>
</organism>
<proteinExistence type="predicted"/>
<feature type="non-terminal residue" evidence="1">
    <location>
        <position position="1"/>
    </location>
</feature>